<feature type="compositionally biased region" description="Basic residues" evidence="8">
    <location>
        <begin position="272"/>
        <end position="281"/>
    </location>
</feature>
<evidence type="ECO:0000259" key="9">
    <source>
        <dbReference type="Pfam" id="PF24779"/>
    </source>
</evidence>
<evidence type="ECO:0000256" key="6">
    <source>
        <dbReference type="ARBA" id="ARBA00038503"/>
    </source>
</evidence>
<evidence type="ECO:0000256" key="3">
    <source>
        <dbReference type="ARBA" id="ARBA00022552"/>
    </source>
</evidence>
<proteinExistence type="inferred from homology"/>
<dbReference type="Proteomes" id="UP001342314">
    <property type="component" value="Unassembled WGS sequence"/>
</dbReference>
<evidence type="ECO:0000256" key="4">
    <source>
        <dbReference type="ARBA" id="ARBA00023242"/>
    </source>
</evidence>
<feature type="domain" description="UTP23 sensor motif region" evidence="9">
    <location>
        <begin position="207"/>
        <end position="225"/>
    </location>
</feature>
<dbReference type="Pfam" id="PF24779">
    <property type="entry name" value="UTP23_sensor"/>
    <property type="match status" value="1"/>
</dbReference>
<evidence type="ECO:0000313" key="10">
    <source>
        <dbReference type="EMBL" id="GJN92510.1"/>
    </source>
</evidence>
<gene>
    <name evidence="10" type="ORF">Rhopal_005540-T1</name>
</gene>
<comment type="caution">
    <text evidence="10">The sequence shown here is derived from an EMBL/GenBank/DDBJ whole genome shotgun (WGS) entry which is preliminary data.</text>
</comment>
<accession>A0AAV5GIM6</accession>
<keyword evidence="11" id="KW-1185">Reference proteome</keyword>
<dbReference type="InterPro" id="IPR029060">
    <property type="entry name" value="PIN-like_dom_sf"/>
</dbReference>
<dbReference type="AlphaFoldDB" id="A0AAV5GIM6"/>
<reference evidence="10 11" key="1">
    <citation type="submission" date="2021-12" db="EMBL/GenBank/DDBJ databases">
        <title>High titer production of polyol ester of fatty acids by Rhodotorula paludigena BS15 towards product separation-free biomass refinery.</title>
        <authorList>
            <person name="Mano J."/>
            <person name="Ono H."/>
            <person name="Tanaka T."/>
            <person name="Naito K."/>
            <person name="Sushida H."/>
            <person name="Ike M."/>
            <person name="Tokuyasu K."/>
            <person name="Kitaoka M."/>
        </authorList>
    </citation>
    <scope>NUCLEOTIDE SEQUENCE [LARGE SCALE GENOMIC DNA]</scope>
    <source>
        <strain evidence="10 11">BS15</strain>
    </source>
</reference>
<keyword evidence="3" id="KW-0698">rRNA processing</keyword>
<comment type="function">
    <text evidence="5">Involved in rRNA-processing and ribosome biogenesis.</text>
</comment>
<dbReference type="FunFam" id="3.40.50.1010:FF:000006">
    <property type="entry name" value="rRNA-processing protein UTP23 homolog"/>
    <property type="match status" value="1"/>
</dbReference>
<evidence type="ECO:0000256" key="1">
    <source>
        <dbReference type="ARBA" id="ARBA00004604"/>
    </source>
</evidence>
<keyword evidence="2" id="KW-0690">Ribosome biogenesis</keyword>
<dbReference type="Pfam" id="PF04900">
    <property type="entry name" value="Fcf1"/>
    <property type="match status" value="1"/>
</dbReference>
<evidence type="ECO:0000313" key="11">
    <source>
        <dbReference type="Proteomes" id="UP001342314"/>
    </source>
</evidence>
<feature type="region of interest" description="Disordered" evidence="8">
    <location>
        <begin position="178"/>
        <end position="295"/>
    </location>
</feature>
<dbReference type="SUPFAM" id="SSF88723">
    <property type="entry name" value="PIN domain-like"/>
    <property type="match status" value="1"/>
</dbReference>
<evidence type="ECO:0000256" key="8">
    <source>
        <dbReference type="SAM" id="MobiDB-lite"/>
    </source>
</evidence>
<dbReference type="GO" id="GO:0006364">
    <property type="term" value="P:rRNA processing"/>
    <property type="evidence" value="ECO:0007669"/>
    <property type="project" value="UniProtKB-KW"/>
</dbReference>
<name>A0AAV5GIM6_9BASI</name>
<evidence type="ECO:0000256" key="5">
    <source>
        <dbReference type="ARBA" id="ARBA00037300"/>
    </source>
</evidence>
<organism evidence="10 11">
    <name type="scientific">Rhodotorula paludigena</name>
    <dbReference type="NCBI Taxonomy" id="86838"/>
    <lineage>
        <taxon>Eukaryota</taxon>
        <taxon>Fungi</taxon>
        <taxon>Dikarya</taxon>
        <taxon>Basidiomycota</taxon>
        <taxon>Pucciniomycotina</taxon>
        <taxon>Microbotryomycetes</taxon>
        <taxon>Sporidiobolales</taxon>
        <taxon>Sporidiobolaceae</taxon>
        <taxon>Rhodotorula</taxon>
    </lineage>
</organism>
<dbReference type="EMBL" id="BQKY01000011">
    <property type="protein sequence ID" value="GJN92510.1"/>
    <property type="molecule type" value="Genomic_DNA"/>
</dbReference>
<dbReference type="InterPro" id="IPR057776">
    <property type="entry name" value="UTP23_sensor"/>
</dbReference>
<comment type="subcellular location">
    <subcellularLocation>
        <location evidence="1">Nucleus</location>
        <location evidence="1">Nucleolus</location>
    </subcellularLocation>
</comment>
<evidence type="ECO:0000256" key="7">
    <source>
        <dbReference type="ARBA" id="ARBA00076388"/>
    </source>
</evidence>
<dbReference type="InterPro" id="IPR006984">
    <property type="entry name" value="Fcf1/UTP23"/>
</dbReference>
<dbReference type="Gene3D" id="3.40.50.1010">
    <property type="entry name" value="5'-nuclease"/>
    <property type="match status" value="1"/>
</dbReference>
<protein>
    <recommendedName>
        <fullName evidence="7">U three protein 23</fullName>
    </recommendedName>
</protein>
<dbReference type="CDD" id="cd09865">
    <property type="entry name" value="PIN_ScUtp23p-like"/>
    <property type="match status" value="1"/>
</dbReference>
<comment type="similarity">
    <text evidence="6">Belongs to the UTP23/FCF1 family. UTP23 subfamily.</text>
</comment>
<sequence>MRQKRTKGSRKVMHLYCSAFGFREPYQMLVDSAFIQSCVKQKFDIQARLHDTLQGVVKPMITQCCMQALYDLGATAQEVVEVAKGFERRKCNHLKARPEEECLKAMAGEGNKNRYVFATQSLELRQALRKIPGSPIVYIARSVMLLEAPSDQTLAKKHQMETAKLHVSPEELAAITGKPLPAAPAPDAPTEADAAAAGAATDEPPKKRKKKGPKGPNPLSVRKKKAPAQDPSAGRPKKRTREDEGAAGEGAREEGRQGNVASMPTRGDGEARKKRKRRRKGGAGGEAGDADGGDE</sequence>
<keyword evidence="4" id="KW-0539">Nucleus</keyword>
<dbReference type="PANTHER" id="PTHR12416">
    <property type="entry name" value="RRNA-PROCESSING PROTEIN UTP23 HOMOLOG"/>
    <property type="match status" value="1"/>
</dbReference>
<dbReference type="GO" id="GO:0032040">
    <property type="term" value="C:small-subunit processome"/>
    <property type="evidence" value="ECO:0007669"/>
    <property type="project" value="InterPro"/>
</dbReference>
<feature type="compositionally biased region" description="Low complexity" evidence="8">
    <location>
        <begin position="188"/>
        <end position="202"/>
    </location>
</feature>
<evidence type="ECO:0000256" key="2">
    <source>
        <dbReference type="ARBA" id="ARBA00022517"/>
    </source>
</evidence>
<feature type="compositionally biased region" description="Basic and acidic residues" evidence="8">
    <location>
        <begin position="240"/>
        <end position="256"/>
    </location>
</feature>